<evidence type="ECO:0000313" key="2">
    <source>
        <dbReference type="Proteomes" id="UP000283975"/>
    </source>
</evidence>
<organism evidence="1 2">
    <name type="scientific">Enterocloster bolteae</name>
    <dbReference type="NCBI Taxonomy" id="208479"/>
    <lineage>
        <taxon>Bacteria</taxon>
        <taxon>Bacillati</taxon>
        <taxon>Bacillota</taxon>
        <taxon>Clostridia</taxon>
        <taxon>Lachnospirales</taxon>
        <taxon>Lachnospiraceae</taxon>
        <taxon>Enterocloster</taxon>
    </lineage>
</organism>
<dbReference type="RefSeq" id="WP_080548672.1">
    <property type="nucleotide sequence ID" value="NZ_CABKUK010000003.1"/>
</dbReference>
<name>A0A414AFA5_9FIRM</name>
<accession>A0A414AFA5</accession>
<dbReference type="AlphaFoldDB" id="A0A414AFA5"/>
<sequence length="60" mass="6927">MEKVKPCPFCGNEFPTITKCYGNIYRVVCPQCQTYFGCDCTAGHDESKEKTIERWNNRVS</sequence>
<dbReference type="Pfam" id="PF14354">
    <property type="entry name" value="Lar_restr_allev"/>
    <property type="match status" value="1"/>
</dbReference>
<comment type="caution">
    <text evidence="1">The sequence shown here is derived from an EMBL/GenBank/DDBJ whole genome shotgun (WGS) entry which is preliminary data.</text>
</comment>
<gene>
    <name evidence="1" type="ORF">DW839_31355</name>
</gene>
<proteinExistence type="predicted"/>
<dbReference type="EMBL" id="QSHZ01000064">
    <property type="protein sequence ID" value="RHC46179.1"/>
    <property type="molecule type" value="Genomic_DNA"/>
</dbReference>
<evidence type="ECO:0000313" key="1">
    <source>
        <dbReference type="EMBL" id="RHC46179.1"/>
    </source>
</evidence>
<dbReference type="KEGG" id="cbol:CGC65_27775"/>
<reference evidence="1 2" key="1">
    <citation type="submission" date="2018-08" db="EMBL/GenBank/DDBJ databases">
        <title>A genome reference for cultivated species of the human gut microbiota.</title>
        <authorList>
            <person name="Zou Y."/>
            <person name="Xue W."/>
            <person name="Luo G."/>
        </authorList>
    </citation>
    <scope>NUCLEOTIDE SEQUENCE [LARGE SCALE GENOMIC DNA]</scope>
    <source>
        <strain evidence="1 2">AM35-14</strain>
    </source>
</reference>
<evidence type="ECO:0008006" key="3">
    <source>
        <dbReference type="Google" id="ProtNLM"/>
    </source>
</evidence>
<protein>
    <recommendedName>
        <fullName evidence="3">Restriction alleviation protein, Lar family</fullName>
    </recommendedName>
</protein>
<dbReference type="Proteomes" id="UP000283975">
    <property type="component" value="Unassembled WGS sequence"/>
</dbReference>